<reference evidence="2 3" key="1">
    <citation type="submission" date="2020-05" db="EMBL/GenBank/DDBJ databases">
        <title>Hymenobacter terrestris sp. nov. and Hymenobacter lapidiphilus sp. nov., isolated from regoliths in Antarctica.</title>
        <authorList>
            <person name="Sedlacek I."/>
            <person name="Pantucek R."/>
            <person name="Zeman M."/>
            <person name="Holochova P."/>
            <person name="Kralova S."/>
            <person name="Stankova E."/>
            <person name="Sedo O."/>
            <person name="Micenkova L."/>
            <person name="Svec P."/>
            <person name="Gupta V."/>
            <person name="Sood U."/>
            <person name="Korpole U.S."/>
            <person name="Lal R."/>
        </authorList>
    </citation>
    <scope>NUCLEOTIDE SEQUENCE [LARGE SCALE GENOMIC DNA]</scope>
    <source>
        <strain evidence="2 3">P5252</strain>
    </source>
</reference>
<comment type="caution">
    <text evidence="2">The sequence shown here is derived from an EMBL/GenBank/DDBJ whole genome shotgun (WGS) entry which is preliminary data.</text>
</comment>
<proteinExistence type="predicted"/>
<name>A0ABX2Q460_9BACT</name>
<dbReference type="PANTHER" id="PTHR38743">
    <property type="entry name" value="SIMILAR TO GLYOXYLASE I FAMILY PROTEIN"/>
    <property type="match status" value="1"/>
</dbReference>
<dbReference type="Pfam" id="PF09951">
    <property type="entry name" value="Imm33"/>
    <property type="match status" value="1"/>
</dbReference>
<dbReference type="EMBL" id="JABKAV010000024">
    <property type="protein sequence ID" value="NVO85211.1"/>
    <property type="molecule type" value="Genomic_DNA"/>
</dbReference>
<dbReference type="Proteomes" id="UP000626554">
    <property type="component" value="Unassembled WGS sequence"/>
</dbReference>
<dbReference type="InterPro" id="IPR018689">
    <property type="entry name" value="Imm33_dom"/>
</dbReference>
<evidence type="ECO:0000313" key="3">
    <source>
        <dbReference type="Proteomes" id="UP000626554"/>
    </source>
</evidence>
<accession>A0ABX2Q460</accession>
<organism evidence="2 3">
    <name type="scientific">Hymenobacter terrestris</name>
    <dbReference type="NCBI Taxonomy" id="2748310"/>
    <lineage>
        <taxon>Bacteria</taxon>
        <taxon>Pseudomonadati</taxon>
        <taxon>Bacteroidota</taxon>
        <taxon>Cytophagia</taxon>
        <taxon>Cytophagales</taxon>
        <taxon>Hymenobacteraceae</taxon>
        <taxon>Hymenobacter</taxon>
    </lineage>
</organism>
<dbReference type="PANTHER" id="PTHR38743:SF2">
    <property type="entry name" value="DUF2185 DOMAIN-CONTAINING PROTEIN"/>
    <property type="match status" value="1"/>
</dbReference>
<evidence type="ECO:0000313" key="2">
    <source>
        <dbReference type="EMBL" id="NVO85211.1"/>
    </source>
</evidence>
<evidence type="ECO:0000259" key="1">
    <source>
        <dbReference type="Pfam" id="PF09951"/>
    </source>
</evidence>
<sequence>MADFKIDSRGFEMLISHTCTCAATDKIVVDRLSVGYMRRDEPVADNDSGWQFLWGFETEEYLDDLDNSALYKLNTIANLDKAIIPYLDYPIGTQLERVEGSDEFIEVE</sequence>
<protein>
    <submittedName>
        <fullName evidence="2">DUF2185 domain-containing protein</fullName>
    </submittedName>
</protein>
<keyword evidence="3" id="KW-1185">Reference proteome</keyword>
<feature type="domain" description="Immunity protein Imm33" evidence="1">
    <location>
        <begin position="21"/>
        <end position="107"/>
    </location>
</feature>
<gene>
    <name evidence="2" type="ORF">HW556_10005</name>
</gene>
<dbReference type="RefSeq" id="WP_176899879.1">
    <property type="nucleotide sequence ID" value="NZ_JABKAV010000024.1"/>
</dbReference>